<organism evidence="2 3">
    <name type="scientific">Rubus argutus</name>
    <name type="common">Southern blackberry</name>
    <dbReference type="NCBI Taxonomy" id="59490"/>
    <lineage>
        <taxon>Eukaryota</taxon>
        <taxon>Viridiplantae</taxon>
        <taxon>Streptophyta</taxon>
        <taxon>Embryophyta</taxon>
        <taxon>Tracheophyta</taxon>
        <taxon>Spermatophyta</taxon>
        <taxon>Magnoliopsida</taxon>
        <taxon>eudicotyledons</taxon>
        <taxon>Gunneridae</taxon>
        <taxon>Pentapetalae</taxon>
        <taxon>rosids</taxon>
        <taxon>fabids</taxon>
        <taxon>Rosales</taxon>
        <taxon>Rosaceae</taxon>
        <taxon>Rosoideae</taxon>
        <taxon>Rosoideae incertae sedis</taxon>
        <taxon>Rubus</taxon>
    </lineage>
</organism>
<protein>
    <submittedName>
        <fullName evidence="2">Uncharacterized protein</fullName>
    </submittedName>
</protein>
<reference evidence="2 3" key="1">
    <citation type="journal article" date="2023" name="G3 (Bethesda)">
        <title>A chromosome-length genome assembly and annotation of blackberry (Rubus argutus, cv. 'Hillquist').</title>
        <authorList>
            <person name="Bruna T."/>
            <person name="Aryal R."/>
            <person name="Dudchenko O."/>
            <person name="Sargent D.J."/>
            <person name="Mead D."/>
            <person name="Buti M."/>
            <person name="Cavallini A."/>
            <person name="Hytonen T."/>
            <person name="Andres J."/>
            <person name="Pham M."/>
            <person name="Weisz D."/>
            <person name="Mascagni F."/>
            <person name="Usai G."/>
            <person name="Natali L."/>
            <person name="Bassil N."/>
            <person name="Fernandez G.E."/>
            <person name="Lomsadze A."/>
            <person name="Armour M."/>
            <person name="Olukolu B."/>
            <person name="Poorten T."/>
            <person name="Britton C."/>
            <person name="Davik J."/>
            <person name="Ashrafi H."/>
            <person name="Aiden E.L."/>
            <person name="Borodovsky M."/>
            <person name="Worthington M."/>
        </authorList>
    </citation>
    <scope>NUCLEOTIDE SEQUENCE [LARGE SCALE GENOMIC DNA]</scope>
    <source>
        <strain evidence="2">PI 553951</strain>
    </source>
</reference>
<dbReference type="AlphaFoldDB" id="A0AAW1XAS5"/>
<evidence type="ECO:0000256" key="1">
    <source>
        <dbReference type="SAM" id="Coils"/>
    </source>
</evidence>
<keyword evidence="3" id="KW-1185">Reference proteome</keyword>
<proteinExistence type="predicted"/>
<gene>
    <name evidence="2" type="ORF">M0R45_020612</name>
</gene>
<dbReference type="EMBL" id="JBEDUW010000004">
    <property type="protein sequence ID" value="KAK9933414.1"/>
    <property type="molecule type" value="Genomic_DNA"/>
</dbReference>
<name>A0AAW1XAS5_RUBAR</name>
<keyword evidence="1" id="KW-0175">Coiled coil</keyword>
<feature type="coiled-coil region" evidence="1">
    <location>
        <begin position="5"/>
        <end position="72"/>
    </location>
</feature>
<evidence type="ECO:0000313" key="2">
    <source>
        <dbReference type="EMBL" id="KAK9933414.1"/>
    </source>
</evidence>
<accession>A0AAW1XAS5</accession>
<dbReference type="Proteomes" id="UP001457282">
    <property type="component" value="Unassembled WGS sequence"/>
</dbReference>
<comment type="caution">
    <text evidence="2">The sequence shown here is derived from an EMBL/GenBank/DDBJ whole genome shotgun (WGS) entry which is preliminary data.</text>
</comment>
<sequence>MQATLEEQRLEIARIRSEAEKERVEAAQREERIRAEAEEYRNEAIMREEGIRAKAAEREQRLTAEMDKFRREQLIIMQENAKMVKQKAAIQLGRWMKEVEFSGIDTATQGNIEPMTQVTATQP</sequence>
<evidence type="ECO:0000313" key="3">
    <source>
        <dbReference type="Proteomes" id="UP001457282"/>
    </source>
</evidence>